<dbReference type="Gene3D" id="2.120.10.80">
    <property type="entry name" value="Kelch-type beta propeller"/>
    <property type="match status" value="1"/>
</dbReference>
<evidence type="ECO:0000313" key="3">
    <source>
        <dbReference type="EMBL" id="KAF2771629.1"/>
    </source>
</evidence>
<name>A0A6G1LGC7_9PEZI</name>
<feature type="non-terminal residue" evidence="3">
    <location>
        <position position="1"/>
    </location>
</feature>
<feature type="transmembrane region" description="Helical" evidence="2">
    <location>
        <begin position="356"/>
        <end position="377"/>
    </location>
</feature>
<proteinExistence type="predicted"/>
<dbReference type="AlphaFoldDB" id="A0A6G1LGC7"/>
<gene>
    <name evidence="3" type="ORF">EJ03DRAFT_251222</name>
</gene>
<evidence type="ECO:0000256" key="1">
    <source>
        <dbReference type="SAM" id="MobiDB-lite"/>
    </source>
</evidence>
<dbReference type="EMBL" id="ML995818">
    <property type="protein sequence ID" value="KAF2771629.1"/>
    <property type="molecule type" value="Genomic_DNA"/>
</dbReference>
<dbReference type="InterPro" id="IPR015915">
    <property type="entry name" value="Kelch-typ_b-propeller"/>
</dbReference>
<protein>
    <recommendedName>
        <fullName evidence="5">Galactose oxidase</fullName>
    </recommendedName>
</protein>
<dbReference type="Proteomes" id="UP000799436">
    <property type="component" value="Unassembled WGS sequence"/>
</dbReference>
<feature type="compositionally biased region" description="Low complexity" evidence="1">
    <location>
        <begin position="327"/>
        <end position="345"/>
    </location>
</feature>
<feature type="region of interest" description="Disordered" evidence="1">
    <location>
        <begin position="604"/>
        <end position="664"/>
    </location>
</feature>
<keyword evidence="2" id="KW-1133">Transmembrane helix</keyword>
<sequence length="780" mass="83399">LEGHCSAIYDDTLYVLSPSGMQSLPIKENATWSQESGGVSVTGPACAKAADQGALYVVGGTASDGSYGGLQRYWFGNKTWDTLSPTSDNMVSRTDHSVAYLNDTRSILVYAGFTPDTPSDLSSQTFLISTDPPYNIESFTSTAPPAKAPILQPWNSSHAVLVGGSPYSTEVFTFGPEDGWRPLGTNISQPLHSGERGVLVMGDDGSKVMEVFSVNVSPNTVQQLVLLDANGKTAQSGQTIGGSPGSSSSVRKRKRDLTLANWPSYNNTNAPIATRSDHGLAQAPDGVVAISGGSSSSPVELFNSNTNGWVDADKFFDSKNQQPLQPSSTATATSSHAASAAGSSTNNDHHRMLRTLGITLGVLFGVAALFILILLLLRYKRMKKRKQEGYIDEKTGARLSFADRGASFMKEAGGSLTALPQVPAKDRYNGTNNNGPRTSLGIFAGRVGGRRNSKMNHHQPKDSFESTTHLVREKNGMVVQEPVEMMDIGEKNTPILRKAVPRTEQRPPAGAIVYDANKEMDVPDDRKRSSGWSKYFATSGPVVPNEISHLPAAHMRPKTASAVSDGSVYSEHDLRPSQVSRIPSSVLVAPLDIDFSKTLDGQRLSHVASGSPSFAHSREDMARRSSTGDVPRGMKGLIVNGDRPDSHGRMSQISGFSQSSNGRRTTLSSAVTDYYNESGNTSWTPITNAFRDLHGSDRASSLYTDSMYEPKIPSRGKSAGFFPGAGTTYRPPRSSKGSKISMSATAAPTAEWASPKGGAGLVVPKQAAEENRESTMTVFP</sequence>
<feature type="compositionally biased region" description="Polar residues" evidence="1">
    <location>
        <begin position="649"/>
        <end position="664"/>
    </location>
</feature>
<dbReference type="OrthoDB" id="5352000at2759"/>
<keyword evidence="2" id="KW-0472">Membrane</keyword>
<feature type="compositionally biased region" description="Polar residues" evidence="1">
    <location>
        <begin position="261"/>
        <end position="271"/>
    </location>
</feature>
<feature type="region of interest" description="Disordered" evidence="1">
    <location>
        <begin position="233"/>
        <end position="278"/>
    </location>
</feature>
<evidence type="ECO:0000256" key="2">
    <source>
        <dbReference type="SAM" id="Phobius"/>
    </source>
</evidence>
<accession>A0A6G1LGC7</accession>
<dbReference type="SUPFAM" id="SSF117281">
    <property type="entry name" value="Kelch motif"/>
    <property type="match status" value="1"/>
</dbReference>
<feature type="region of interest" description="Disordered" evidence="1">
    <location>
        <begin position="318"/>
        <end position="348"/>
    </location>
</feature>
<keyword evidence="2" id="KW-0812">Transmembrane</keyword>
<organism evidence="3 4">
    <name type="scientific">Teratosphaeria nubilosa</name>
    <dbReference type="NCBI Taxonomy" id="161662"/>
    <lineage>
        <taxon>Eukaryota</taxon>
        <taxon>Fungi</taxon>
        <taxon>Dikarya</taxon>
        <taxon>Ascomycota</taxon>
        <taxon>Pezizomycotina</taxon>
        <taxon>Dothideomycetes</taxon>
        <taxon>Dothideomycetidae</taxon>
        <taxon>Mycosphaerellales</taxon>
        <taxon>Teratosphaeriaceae</taxon>
        <taxon>Teratosphaeria</taxon>
    </lineage>
</organism>
<feature type="non-terminal residue" evidence="3">
    <location>
        <position position="780"/>
    </location>
</feature>
<keyword evidence="4" id="KW-1185">Reference proteome</keyword>
<reference evidence="3" key="1">
    <citation type="journal article" date="2020" name="Stud. Mycol.">
        <title>101 Dothideomycetes genomes: a test case for predicting lifestyles and emergence of pathogens.</title>
        <authorList>
            <person name="Haridas S."/>
            <person name="Albert R."/>
            <person name="Binder M."/>
            <person name="Bloem J."/>
            <person name="Labutti K."/>
            <person name="Salamov A."/>
            <person name="Andreopoulos B."/>
            <person name="Baker S."/>
            <person name="Barry K."/>
            <person name="Bills G."/>
            <person name="Bluhm B."/>
            <person name="Cannon C."/>
            <person name="Castanera R."/>
            <person name="Culley D."/>
            <person name="Daum C."/>
            <person name="Ezra D."/>
            <person name="Gonzalez J."/>
            <person name="Henrissat B."/>
            <person name="Kuo A."/>
            <person name="Liang C."/>
            <person name="Lipzen A."/>
            <person name="Lutzoni F."/>
            <person name="Magnuson J."/>
            <person name="Mondo S."/>
            <person name="Nolan M."/>
            <person name="Ohm R."/>
            <person name="Pangilinan J."/>
            <person name="Park H.-J."/>
            <person name="Ramirez L."/>
            <person name="Alfaro M."/>
            <person name="Sun H."/>
            <person name="Tritt A."/>
            <person name="Yoshinaga Y."/>
            <person name="Zwiers L.-H."/>
            <person name="Turgeon B."/>
            <person name="Goodwin S."/>
            <person name="Spatafora J."/>
            <person name="Crous P."/>
            <person name="Grigoriev I."/>
        </authorList>
    </citation>
    <scope>NUCLEOTIDE SEQUENCE</scope>
    <source>
        <strain evidence="3">CBS 116005</strain>
    </source>
</reference>
<evidence type="ECO:0008006" key="5">
    <source>
        <dbReference type="Google" id="ProtNLM"/>
    </source>
</evidence>
<evidence type="ECO:0000313" key="4">
    <source>
        <dbReference type="Proteomes" id="UP000799436"/>
    </source>
</evidence>